<evidence type="ECO:0000256" key="3">
    <source>
        <dbReference type="ARBA" id="ARBA00022722"/>
    </source>
</evidence>
<dbReference type="eggNOG" id="COG0420">
    <property type="taxonomic scope" value="Bacteria"/>
</dbReference>
<keyword evidence="6" id="KW-0233">DNA recombination</keyword>
<evidence type="ECO:0000256" key="4">
    <source>
        <dbReference type="ARBA" id="ARBA00022801"/>
    </source>
</evidence>
<comment type="similarity">
    <text evidence="1 6">Belongs to the SbcD family.</text>
</comment>
<keyword evidence="4 6" id="KW-0378">Hydrolase</keyword>
<dbReference type="AlphaFoldDB" id="B8D1T4"/>
<comment type="subunit">
    <text evidence="6">Heterodimer of SbcC and SbcD.</text>
</comment>
<organism evidence="8 9">
    <name type="scientific">Halothermothrix orenii (strain H 168 / OCM 544 / DSM 9562)</name>
    <dbReference type="NCBI Taxonomy" id="373903"/>
    <lineage>
        <taxon>Bacteria</taxon>
        <taxon>Bacillati</taxon>
        <taxon>Bacillota</taxon>
        <taxon>Clostridia</taxon>
        <taxon>Halanaerobiales</taxon>
        <taxon>Halothermotrichaceae</taxon>
        <taxon>Halothermothrix</taxon>
    </lineage>
</organism>
<dbReference type="KEGG" id="hor:Hore_04020"/>
<dbReference type="Pfam" id="PF00149">
    <property type="entry name" value="Metallophos"/>
    <property type="match status" value="1"/>
</dbReference>
<evidence type="ECO:0000256" key="5">
    <source>
        <dbReference type="ARBA" id="ARBA00022839"/>
    </source>
</evidence>
<dbReference type="EMBL" id="CP001098">
    <property type="protein sequence ID" value="ACL69161.1"/>
    <property type="molecule type" value="Genomic_DNA"/>
</dbReference>
<dbReference type="NCBIfam" id="TIGR00619">
    <property type="entry name" value="sbcd"/>
    <property type="match status" value="1"/>
</dbReference>
<dbReference type="InterPro" id="IPR050535">
    <property type="entry name" value="DNA_Repair-Maintenance_Comp"/>
</dbReference>
<dbReference type="InterPro" id="IPR029052">
    <property type="entry name" value="Metallo-depent_PP-like"/>
</dbReference>
<evidence type="ECO:0000256" key="2">
    <source>
        <dbReference type="ARBA" id="ARBA00013365"/>
    </source>
</evidence>
<dbReference type="Gene3D" id="3.60.21.10">
    <property type="match status" value="1"/>
</dbReference>
<keyword evidence="3 6" id="KW-0540">Nuclease</keyword>
<dbReference type="InterPro" id="IPR004593">
    <property type="entry name" value="SbcD"/>
</dbReference>
<gene>
    <name evidence="6" type="primary">sbcD</name>
    <name evidence="8" type="ordered locus">Hore_04020</name>
</gene>
<feature type="domain" description="Calcineurin-like phosphoesterase" evidence="7">
    <location>
        <begin position="27"/>
        <end position="224"/>
    </location>
</feature>
<evidence type="ECO:0000313" key="9">
    <source>
        <dbReference type="Proteomes" id="UP000000719"/>
    </source>
</evidence>
<dbReference type="PANTHER" id="PTHR30337:SF0">
    <property type="entry name" value="NUCLEASE SBCCD SUBUNIT D"/>
    <property type="match status" value="1"/>
</dbReference>
<keyword evidence="5 6" id="KW-0269">Exonuclease</keyword>
<keyword evidence="6" id="KW-0235">DNA replication</keyword>
<dbReference type="PANTHER" id="PTHR30337">
    <property type="entry name" value="COMPONENT OF ATP-DEPENDENT DSDNA EXONUCLEASE"/>
    <property type="match status" value="1"/>
</dbReference>
<dbReference type="HOGENOM" id="CLU_038045_3_0_9"/>
<dbReference type="GO" id="GO:0008408">
    <property type="term" value="F:3'-5' exonuclease activity"/>
    <property type="evidence" value="ECO:0007669"/>
    <property type="project" value="InterPro"/>
</dbReference>
<dbReference type="Proteomes" id="UP000000719">
    <property type="component" value="Chromosome"/>
</dbReference>
<dbReference type="InterPro" id="IPR041796">
    <property type="entry name" value="Mre11_N"/>
</dbReference>
<keyword evidence="6" id="KW-0255">Endonuclease</keyword>
<comment type="function">
    <text evidence="6">SbcCD cleaves DNA hairpin structures. These structures can inhibit DNA replication and are intermediates in certain DNA recombination reactions. The complex acts as a 3'-&gt;5' double strand exonuclease that can open hairpins. It also has a 5' single-strand endonuclease activity.</text>
</comment>
<keyword evidence="9" id="KW-1185">Reference proteome</keyword>
<dbReference type="STRING" id="373903.Hore_04020"/>
<dbReference type="GO" id="GO:0006310">
    <property type="term" value="P:DNA recombination"/>
    <property type="evidence" value="ECO:0007669"/>
    <property type="project" value="UniProtKB-KW"/>
</dbReference>
<dbReference type="CDD" id="cd00840">
    <property type="entry name" value="MPP_Mre11_N"/>
    <property type="match status" value="1"/>
</dbReference>
<evidence type="ECO:0000256" key="6">
    <source>
        <dbReference type="RuleBase" id="RU363069"/>
    </source>
</evidence>
<protein>
    <recommendedName>
        <fullName evidence="2 6">Nuclease SbcCD subunit D</fullName>
    </recommendedName>
</protein>
<dbReference type="GO" id="GO:0006260">
    <property type="term" value="P:DNA replication"/>
    <property type="evidence" value="ECO:0007669"/>
    <property type="project" value="UniProtKB-KW"/>
</dbReference>
<evidence type="ECO:0000256" key="1">
    <source>
        <dbReference type="ARBA" id="ARBA00010555"/>
    </source>
</evidence>
<evidence type="ECO:0000259" key="7">
    <source>
        <dbReference type="Pfam" id="PF00149"/>
    </source>
</evidence>
<dbReference type="SUPFAM" id="SSF56300">
    <property type="entry name" value="Metallo-dependent phosphatases"/>
    <property type="match status" value="1"/>
</dbReference>
<dbReference type="GO" id="GO:0004519">
    <property type="term" value="F:endonuclease activity"/>
    <property type="evidence" value="ECO:0007669"/>
    <property type="project" value="UniProtKB-KW"/>
</dbReference>
<accession>B8D1T4</accession>
<name>B8D1T4_HALOH</name>
<proteinExistence type="inferred from homology"/>
<dbReference type="InterPro" id="IPR004843">
    <property type="entry name" value="Calcineurin-like_PHP"/>
</dbReference>
<evidence type="ECO:0000313" key="8">
    <source>
        <dbReference type="EMBL" id="ACL69161.1"/>
    </source>
</evidence>
<sequence>MDCIQNQYKFIVHELITVVIKRGRGPLRILHTADWHLGKHLEGWSRYEEQKEFVEEIIEIADDNKVDMVLICGDIFDTTNPPAEAEQLFFQAMDYLSKGGERVICLISGNHDSPNRLMAPGPLASRQGIFIMDEPRGDRYKLDDDRVLNRGQGYIELEINGEGVVLTALPYPSESRLNQVFSWTGDDRAVQESYSRRVGQIFSHLEQYYRENTINIAMSHLFVAGGQTTRSERPIQVGGSLTVLPEHLPEKSQYTALGHLHRYQIASSARRAYYSGSPLQYSLSEKDHKKCVNLVELHPGEEARIEQVELTTKKPIEVWEAEGVEEAIKMVEANKDRSVWAYLYINVDKTLLQSEIKKIKEIKKDILCINPITPEEKYEWETIKMPDEDLDIMELFKEYYRKTKKVEPDDDIIRMFSSIVNDTREKGEHDETAAS</sequence>
<reference evidence="8 9" key="1">
    <citation type="journal article" date="2009" name="PLoS ONE">
        <title>Genome analysis of the anaerobic thermohalophilic bacterium Halothermothrix orenii.</title>
        <authorList>
            <person name="Mavromatis K."/>
            <person name="Ivanova N."/>
            <person name="Anderson I."/>
            <person name="Lykidis A."/>
            <person name="Hooper S.D."/>
            <person name="Sun H."/>
            <person name="Kunin V."/>
            <person name="Lapidus A."/>
            <person name="Hugenholtz P."/>
            <person name="Patel B."/>
            <person name="Kyrpides N.C."/>
        </authorList>
    </citation>
    <scope>NUCLEOTIDE SEQUENCE [LARGE SCALE GENOMIC DNA]</scope>
    <source>
        <strain evidence="9">H 168 / OCM 544 / DSM 9562</strain>
    </source>
</reference>